<accession>A0A1D6M6G7</accession>
<feature type="compositionally biased region" description="Low complexity" evidence="3">
    <location>
        <begin position="1"/>
        <end position="10"/>
    </location>
</feature>
<evidence type="ECO:0000256" key="1">
    <source>
        <dbReference type="ARBA" id="ARBA00008954"/>
    </source>
</evidence>
<keyword evidence="4" id="KW-0032">Aminotransferase</keyword>
<dbReference type="InterPro" id="IPR015424">
    <property type="entry name" value="PyrdxlP-dep_Trfase"/>
</dbReference>
<dbReference type="Gene3D" id="3.90.1150.10">
    <property type="entry name" value="Aspartate Aminotransferase, domain 1"/>
    <property type="match status" value="1"/>
</dbReference>
<dbReference type="PANTHER" id="PTHR45688:SF13">
    <property type="entry name" value="ALANINE--GLYOXYLATE AMINOTRANSFERASE 2-LIKE"/>
    <property type="match status" value="1"/>
</dbReference>
<evidence type="ECO:0000256" key="3">
    <source>
        <dbReference type="SAM" id="MobiDB-lite"/>
    </source>
</evidence>
<gene>
    <name evidence="4" type="ORF">ZEAMMB73_Zm00001d038460</name>
</gene>
<dbReference type="GO" id="GO:0008483">
    <property type="term" value="F:transaminase activity"/>
    <property type="evidence" value="ECO:0007669"/>
    <property type="project" value="UniProtKB-KW"/>
</dbReference>
<reference evidence="4" key="1">
    <citation type="submission" date="2015-12" db="EMBL/GenBank/DDBJ databases">
        <title>Update maize B73 reference genome by single molecule sequencing technologies.</title>
        <authorList>
            <consortium name="Maize Genome Sequencing Project"/>
            <person name="Ware D."/>
        </authorList>
    </citation>
    <scope>NUCLEOTIDE SEQUENCE</scope>
    <source>
        <tissue evidence="4">Seedling</tissue>
    </source>
</reference>
<dbReference type="InterPro" id="IPR015421">
    <property type="entry name" value="PyrdxlP-dep_Trfase_major"/>
</dbReference>
<evidence type="ECO:0000313" key="4">
    <source>
        <dbReference type="EMBL" id="AQK86674.1"/>
    </source>
</evidence>
<dbReference type="EMBL" id="CM000782">
    <property type="protein sequence ID" value="AQK86674.1"/>
    <property type="molecule type" value="Genomic_DNA"/>
</dbReference>
<dbReference type="EMBL" id="CM000782">
    <property type="protein sequence ID" value="AQK86678.1"/>
    <property type="molecule type" value="Genomic_DNA"/>
</dbReference>
<dbReference type="GO" id="GO:0030170">
    <property type="term" value="F:pyridoxal phosphate binding"/>
    <property type="evidence" value="ECO:0007669"/>
    <property type="project" value="InterPro"/>
</dbReference>
<dbReference type="InterPro" id="IPR005814">
    <property type="entry name" value="Aminotrans_3"/>
</dbReference>
<comment type="similarity">
    <text evidence="1">Belongs to the class-III pyridoxal-phosphate-dependent aminotransferase family.</text>
</comment>
<name>A0A1D6M6G7_MAIZE</name>
<organism evidence="4">
    <name type="scientific">Zea mays</name>
    <name type="common">Maize</name>
    <dbReference type="NCBI Taxonomy" id="4577"/>
    <lineage>
        <taxon>Eukaryota</taxon>
        <taxon>Viridiplantae</taxon>
        <taxon>Streptophyta</taxon>
        <taxon>Embryophyta</taxon>
        <taxon>Tracheophyta</taxon>
        <taxon>Spermatophyta</taxon>
        <taxon>Magnoliopsida</taxon>
        <taxon>Liliopsida</taxon>
        <taxon>Poales</taxon>
        <taxon>Poaceae</taxon>
        <taxon>PACMAD clade</taxon>
        <taxon>Panicoideae</taxon>
        <taxon>Andropogonodae</taxon>
        <taxon>Andropogoneae</taxon>
        <taxon>Tripsacinae</taxon>
        <taxon>Zea</taxon>
    </lineage>
</organism>
<protein>
    <submittedName>
        <fullName evidence="4">Putative aminotransferase class III superfamily protein</fullName>
    </submittedName>
</protein>
<sequence>MAPSPRCRPSTTRRRRTTGRAPRSSGSALSSSAHPSFISTIAQYVCRSPIATPVFSFEGKMQYLFDEDGRRYLDAFGGIATVCCGHCHPDVVEAIVNQAKRIQHSTVLYLNHAIADFAEALASKMPGDLKVVFFTNSGTEANELALMIARLYTGCNDIISLRNGYHGNAAGTMGATAQSNWKFKVVQMGVHHALNPDPFRGAFGSDGEKYARDVQEIIEFGTTGRVGGFISEAIRRGLVE</sequence>
<dbReference type="Gene3D" id="3.40.640.10">
    <property type="entry name" value="Type I PLP-dependent aspartate aminotransferase-like (Major domain)"/>
    <property type="match status" value="1"/>
</dbReference>
<dbReference type="PANTHER" id="PTHR45688">
    <property type="match status" value="1"/>
</dbReference>
<dbReference type="InterPro" id="IPR015422">
    <property type="entry name" value="PyrdxlP-dep_Trfase_small"/>
</dbReference>
<dbReference type="Pfam" id="PF00202">
    <property type="entry name" value="Aminotran_3"/>
    <property type="match status" value="1"/>
</dbReference>
<keyword evidence="2" id="KW-0663">Pyridoxal phosphate</keyword>
<dbReference type="AlphaFoldDB" id="A0A1D6M6G7"/>
<feature type="region of interest" description="Disordered" evidence="3">
    <location>
        <begin position="1"/>
        <end position="32"/>
    </location>
</feature>
<proteinExistence type="inferred from homology"/>
<evidence type="ECO:0000256" key="2">
    <source>
        <dbReference type="ARBA" id="ARBA00022898"/>
    </source>
</evidence>
<dbReference type="SUPFAM" id="SSF53383">
    <property type="entry name" value="PLP-dependent transferases"/>
    <property type="match status" value="1"/>
</dbReference>
<keyword evidence="4" id="KW-0808">Transferase</keyword>
<feature type="compositionally biased region" description="Low complexity" evidence="3">
    <location>
        <begin position="19"/>
        <end position="32"/>
    </location>
</feature>